<organism evidence="1 2">
    <name type="scientific">Deinococcus aquiradiocola</name>
    <dbReference type="NCBI Taxonomy" id="393059"/>
    <lineage>
        <taxon>Bacteria</taxon>
        <taxon>Thermotogati</taxon>
        <taxon>Deinococcota</taxon>
        <taxon>Deinococci</taxon>
        <taxon>Deinococcales</taxon>
        <taxon>Deinococcaceae</taxon>
        <taxon>Deinococcus</taxon>
    </lineage>
</organism>
<evidence type="ECO:0000313" key="2">
    <source>
        <dbReference type="Proteomes" id="UP000635726"/>
    </source>
</evidence>
<proteinExistence type="predicted"/>
<gene>
    <name evidence="1" type="ORF">GCM10008939_33900</name>
</gene>
<dbReference type="EMBL" id="BMOE01000017">
    <property type="protein sequence ID" value="GGJ87081.1"/>
    <property type="molecule type" value="Genomic_DNA"/>
</dbReference>
<evidence type="ECO:0000313" key="1">
    <source>
        <dbReference type="EMBL" id="GGJ87081.1"/>
    </source>
</evidence>
<protein>
    <submittedName>
        <fullName evidence="1">Uncharacterized protein</fullName>
    </submittedName>
</protein>
<comment type="caution">
    <text evidence="1">The sequence shown here is derived from an EMBL/GenBank/DDBJ whole genome shotgun (WGS) entry which is preliminary data.</text>
</comment>
<sequence>MGQPGEEFLIFWPWIQKEWAGIITDMPEVKGVGGGVTPSDFTIKEEGDPKVALISLI</sequence>
<dbReference type="AlphaFoldDB" id="A0A917PQ74"/>
<reference evidence="1" key="1">
    <citation type="journal article" date="2014" name="Int. J. Syst. Evol. Microbiol.">
        <title>Complete genome sequence of Corynebacterium casei LMG S-19264T (=DSM 44701T), isolated from a smear-ripened cheese.</title>
        <authorList>
            <consortium name="US DOE Joint Genome Institute (JGI-PGF)"/>
            <person name="Walter F."/>
            <person name="Albersmeier A."/>
            <person name="Kalinowski J."/>
            <person name="Ruckert C."/>
        </authorList>
    </citation>
    <scope>NUCLEOTIDE SEQUENCE</scope>
    <source>
        <strain evidence="1">JCM 14371</strain>
    </source>
</reference>
<name>A0A917PQ74_9DEIO</name>
<reference evidence="1" key="2">
    <citation type="submission" date="2020-09" db="EMBL/GenBank/DDBJ databases">
        <authorList>
            <person name="Sun Q."/>
            <person name="Ohkuma M."/>
        </authorList>
    </citation>
    <scope>NUCLEOTIDE SEQUENCE</scope>
    <source>
        <strain evidence="1">JCM 14371</strain>
    </source>
</reference>
<accession>A0A917PQ74</accession>
<keyword evidence="2" id="KW-1185">Reference proteome</keyword>
<dbReference type="Proteomes" id="UP000635726">
    <property type="component" value="Unassembled WGS sequence"/>
</dbReference>